<keyword evidence="8 12" id="KW-0808">Transferase</keyword>
<feature type="domain" description="Ribosomal RNA small subunit methyltransferase E PUA-like" evidence="14">
    <location>
        <begin position="24"/>
        <end position="70"/>
    </location>
</feature>
<dbReference type="Pfam" id="PF20260">
    <property type="entry name" value="PUA_4"/>
    <property type="match status" value="1"/>
</dbReference>
<evidence type="ECO:0000256" key="9">
    <source>
        <dbReference type="ARBA" id="ARBA00022691"/>
    </source>
</evidence>
<evidence type="ECO:0000256" key="2">
    <source>
        <dbReference type="ARBA" id="ARBA00005528"/>
    </source>
</evidence>
<comment type="similarity">
    <text evidence="2 12">Belongs to the RNA methyltransferase RsmE family.</text>
</comment>
<dbReference type="InterPro" id="IPR029026">
    <property type="entry name" value="tRNA_m1G_MTases_N"/>
</dbReference>
<proteinExistence type="inferred from homology"/>
<dbReference type="SUPFAM" id="SSF75217">
    <property type="entry name" value="alpha/beta knot"/>
    <property type="match status" value="1"/>
</dbReference>
<dbReference type="InterPro" id="IPR006700">
    <property type="entry name" value="RsmE"/>
</dbReference>
<feature type="domain" description="Ribosomal RNA small subunit methyltransferase E methyltransferase" evidence="13">
    <location>
        <begin position="80"/>
        <end position="240"/>
    </location>
</feature>
<dbReference type="InterPro" id="IPR029028">
    <property type="entry name" value="Alpha/beta_knot_MTases"/>
</dbReference>
<evidence type="ECO:0000256" key="10">
    <source>
        <dbReference type="ARBA" id="ARBA00025699"/>
    </source>
</evidence>
<evidence type="ECO:0000256" key="5">
    <source>
        <dbReference type="ARBA" id="ARBA00022490"/>
    </source>
</evidence>
<dbReference type="Gene3D" id="3.40.1280.10">
    <property type="match status" value="1"/>
</dbReference>
<organism evidence="15 16">
    <name type="scientific">Arsenicicoccus piscis</name>
    <dbReference type="NCBI Taxonomy" id="673954"/>
    <lineage>
        <taxon>Bacteria</taxon>
        <taxon>Bacillati</taxon>
        <taxon>Actinomycetota</taxon>
        <taxon>Actinomycetes</taxon>
        <taxon>Micrococcales</taxon>
        <taxon>Intrasporangiaceae</taxon>
        <taxon>Arsenicicoccus</taxon>
    </lineage>
</organism>
<dbReference type="Gene3D" id="2.40.240.20">
    <property type="entry name" value="Hypothetical PUA domain-like, domain 1"/>
    <property type="match status" value="1"/>
</dbReference>
<dbReference type="CDD" id="cd18084">
    <property type="entry name" value="RsmE-like"/>
    <property type="match status" value="1"/>
</dbReference>
<dbReference type="Proteomes" id="UP001157109">
    <property type="component" value="Unassembled WGS sequence"/>
</dbReference>
<dbReference type="PANTHER" id="PTHR30027">
    <property type="entry name" value="RIBOSOMAL RNA SMALL SUBUNIT METHYLTRANSFERASE E"/>
    <property type="match status" value="1"/>
</dbReference>
<keyword evidence="16" id="KW-1185">Reference proteome</keyword>
<accession>A0ABQ6HRF2</accession>
<reference evidence="16" key="1">
    <citation type="journal article" date="2019" name="Int. J. Syst. Evol. Microbiol.">
        <title>The Global Catalogue of Microorganisms (GCM) 10K type strain sequencing project: providing services to taxonomists for standard genome sequencing and annotation.</title>
        <authorList>
            <consortium name="The Broad Institute Genomics Platform"/>
            <consortium name="The Broad Institute Genome Sequencing Center for Infectious Disease"/>
            <person name="Wu L."/>
            <person name="Ma J."/>
        </authorList>
    </citation>
    <scope>NUCLEOTIDE SEQUENCE [LARGE SCALE GENOMIC DNA]</scope>
    <source>
        <strain evidence="16">NBRC 105830</strain>
    </source>
</reference>
<keyword evidence="6 12" id="KW-0698">rRNA processing</keyword>
<dbReference type="NCBIfam" id="NF008693">
    <property type="entry name" value="PRK11713.2-3"/>
    <property type="match status" value="1"/>
</dbReference>
<dbReference type="EC" id="2.1.1.193" evidence="3 12"/>
<comment type="function">
    <text evidence="10 12">Specifically methylates the N3 position of the uracil ring of uridine 1498 (m3U1498) in 16S rRNA. Acts on the fully assembled 30S ribosomal subunit.</text>
</comment>
<dbReference type="PANTHER" id="PTHR30027:SF3">
    <property type="entry name" value="16S RRNA (URACIL(1498)-N(3))-METHYLTRANSFERASE"/>
    <property type="match status" value="1"/>
</dbReference>
<evidence type="ECO:0000313" key="15">
    <source>
        <dbReference type="EMBL" id="GMA20074.1"/>
    </source>
</evidence>
<evidence type="ECO:0000256" key="8">
    <source>
        <dbReference type="ARBA" id="ARBA00022679"/>
    </source>
</evidence>
<dbReference type="GO" id="GO:0008168">
    <property type="term" value="F:methyltransferase activity"/>
    <property type="evidence" value="ECO:0007669"/>
    <property type="project" value="UniProtKB-KW"/>
</dbReference>
<evidence type="ECO:0000256" key="7">
    <source>
        <dbReference type="ARBA" id="ARBA00022603"/>
    </source>
</evidence>
<dbReference type="GO" id="GO:0032259">
    <property type="term" value="P:methylation"/>
    <property type="evidence" value="ECO:0007669"/>
    <property type="project" value="UniProtKB-KW"/>
</dbReference>
<evidence type="ECO:0000256" key="4">
    <source>
        <dbReference type="ARBA" id="ARBA00013673"/>
    </source>
</evidence>
<evidence type="ECO:0000256" key="12">
    <source>
        <dbReference type="PIRNR" id="PIRNR015601"/>
    </source>
</evidence>
<evidence type="ECO:0000256" key="6">
    <source>
        <dbReference type="ARBA" id="ARBA00022552"/>
    </source>
</evidence>
<dbReference type="Pfam" id="PF04452">
    <property type="entry name" value="Methyltrans_RNA"/>
    <property type="match status" value="1"/>
</dbReference>
<evidence type="ECO:0000259" key="13">
    <source>
        <dbReference type="Pfam" id="PF04452"/>
    </source>
</evidence>
<comment type="caution">
    <text evidence="15">The sequence shown here is derived from an EMBL/GenBank/DDBJ whole genome shotgun (WGS) entry which is preliminary data.</text>
</comment>
<name>A0ABQ6HRF2_9MICO</name>
<comment type="catalytic activity">
    <reaction evidence="11 12">
        <text>uridine(1498) in 16S rRNA + S-adenosyl-L-methionine = N(3)-methyluridine(1498) in 16S rRNA + S-adenosyl-L-homocysteine + H(+)</text>
        <dbReference type="Rhea" id="RHEA:42920"/>
        <dbReference type="Rhea" id="RHEA-COMP:10283"/>
        <dbReference type="Rhea" id="RHEA-COMP:10284"/>
        <dbReference type="ChEBI" id="CHEBI:15378"/>
        <dbReference type="ChEBI" id="CHEBI:57856"/>
        <dbReference type="ChEBI" id="CHEBI:59789"/>
        <dbReference type="ChEBI" id="CHEBI:65315"/>
        <dbReference type="ChEBI" id="CHEBI:74502"/>
        <dbReference type="EC" id="2.1.1.193"/>
    </reaction>
</comment>
<evidence type="ECO:0000313" key="16">
    <source>
        <dbReference type="Proteomes" id="UP001157109"/>
    </source>
</evidence>
<keyword evidence="7 12" id="KW-0489">Methyltransferase</keyword>
<evidence type="ECO:0000256" key="1">
    <source>
        <dbReference type="ARBA" id="ARBA00004496"/>
    </source>
</evidence>
<evidence type="ECO:0000259" key="14">
    <source>
        <dbReference type="Pfam" id="PF20260"/>
    </source>
</evidence>
<evidence type="ECO:0000256" key="11">
    <source>
        <dbReference type="ARBA" id="ARBA00047944"/>
    </source>
</evidence>
<dbReference type="RefSeq" id="WP_241445030.1">
    <property type="nucleotide sequence ID" value="NZ_BSUJ01000001.1"/>
</dbReference>
<comment type="subcellular location">
    <subcellularLocation>
        <location evidence="1 12">Cytoplasm</location>
    </subcellularLocation>
</comment>
<keyword evidence="5 12" id="KW-0963">Cytoplasm</keyword>
<gene>
    <name evidence="15" type="ORF">GCM10025862_20950</name>
</gene>
<keyword evidence="9 12" id="KW-0949">S-adenosyl-L-methionine</keyword>
<dbReference type="InterPro" id="IPR046887">
    <property type="entry name" value="RsmE_PUA-like"/>
</dbReference>
<evidence type="ECO:0000256" key="3">
    <source>
        <dbReference type="ARBA" id="ARBA00012328"/>
    </source>
</evidence>
<dbReference type="SUPFAM" id="SSF88697">
    <property type="entry name" value="PUA domain-like"/>
    <property type="match status" value="1"/>
</dbReference>
<dbReference type="PIRSF" id="PIRSF015601">
    <property type="entry name" value="MTase_slr0722"/>
    <property type="match status" value="1"/>
</dbReference>
<dbReference type="InterPro" id="IPR015947">
    <property type="entry name" value="PUA-like_sf"/>
</dbReference>
<dbReference type="InterPro" id="IPR046886">
    <property type="entry name" value="RsmE_MTase_dom"/>
</dbReference>
<dbReference type="EMBL" id="BSUJ01000001">
    <property type="protein sequence ID" value="GMA20074.1"/>
    <property type="molecule type" value="Genomic_DNA"/>
</dbReference>
<dbReference type="NCBIfam" id="TIGR00046">
    <property type="entry name" value="RsmE family RNA methyltransferase"/>
    <property type="match status" value="1"/>
</dbReference>
<protein>
    <recommendedName>
        <fullName evidence="4 12">Ribosomal RNA small subunit methyltransferase E</fullName>
        <ecNumber evidence="3 12">2.1.1.193</ecNumber>
    </recommendedName>
</protein>
<sequence>MTAPLFLVAPGTLDDARDGSVVVLDGAEGRHAQAAKRMAPGEQLLVSDGTGVHGVGTVESVEPGRVAVRLLEVHHEPVPEPRLVLVQALAKEGRDEQAVEAATELGVDAVVPWASRRAIVQWRGDKLVKGRRKWTSVVTAATKQSRRFRAPEVEDLVDLRGLVARVEEAALAVVLHEEASESVNELDLPSDGDILVVVGPEGGIAPEEIDALVAAGAVPVRLGPHVLRSSSAGPAALAVLAGRLRW</sequence>